<protein>
    <recommendedName>
        <fullName evidence="4">Copper transport protein</fullName>
    </recommendedName>
</protein>
<gene>
    <name evidence="6" type="ORF">E0L32_011981</name>
</gene>
<dbReference type="Proteomes" id="UP000319257">
    <property type="component" value="Unassembled WGS sequence"/>
</dbReference>
<feature type="region of interest" description="Disordered" evidence="5">
    <location>
        <begin position="1"/>
        <end position="24"/>
    </location>
</feature>
<keyword evidence="4" id="KW-0187">Copper transport</keyword>
<proteinExistence type="inferred from homology"/>
<sequence length="201" mass="22152">MDRRHGASMDDGMGMGHDGSTTAAAAASGSPMHMTMMAIFQTDMATSLYSAAWTPRNAGAYAGTCIFIIALAMLFRALLAFKGWQEERWLDGELNRRYVVVNGRESLSRQVSRDSMAKRMVLSENGVEEDVMVLKKKHNHVRPWRLSVDPLRALLDMVIAGVGYLLMIVVMTMNVGYFISVLGGTFLGSLLVGRYAVISEH</sequence>
<dbReference type="Pfam" id="PF04145">
    <property type="entry name" value="Ctr"/>
    <property type="match status" value="1"/>
</dbReference>
<comment type="similarity">
    <text evidence="4">Belongs to the copper transporter (Ctr) (TC 1.A.56) family. SLC31A subfamily.</text>
</comment>
<keyword evidence="2 4" id="KW-1133">Transmembrane helix</keyword>
<keyword evidence="3 4" id="KW-0472">Membrane</keyword>
<evidence type="ECO:0000256" key="3">
    <source>
        <dbReference type="ARBA" id="ARBA00023136"/>
    </source>
</evidence>
<dbReference type="STRING" id="1093900.A0A507BMJ0"/>
<evidence type="ECO:0000313" key="7">
    <source>
        <dbReference type="Proteomes" id="UP000319257"/>
    </source>
</evidence>
<evidence type="ECO:0000256" key="4">
    <source>
        <dbReference type="RuleBase" id="RU367022"/>
    </source>
</evidence>
<keyword evidence="4" id="KW-0406">Ion transport</keyword>
<dbReference type="GeneID" id="41979428"/>
<keyword evidence="4" id="KW-0186">Copper</keyword>
<dbReference type="GO" id="GO:0005886">
    <property type="term" value="C:plasma membrane"/>
    <property type="evidence" value="ECO:0007669"/>
    <property type="project" value="TreeGrafter"/>
</dbReference>
<keyword evidence="1 4" id="KW-0812">Transmembrane</keyword>
<evidence type="ECO:0000256" key="2">
    <source>
        <dbReference type="ARBA" id="ARBA00022989"/>
    </source>
</evidence>
<dbReference type="EMBL" id="SKBQ01000128">
    <property type="protein sequence ID" value="TPX17950.1"/>
    <property type="molecule type" value="Genomic_DNA"/>
</dbReference>
<feature type="transmembrane region" description="Helical" evidence="4">
    <location>
        <begin position="177"/>
        <end position="197"/>
    </location>
</feature>
<dbReference type="InParanoid" id="A0A507BMJ0"/>
<reference evidence="6 7" key="1">
    <citation type="submission" date="2019-06" db="EMBL/GenBank/DDBJ databases">
        <title>Draft genome sequence of the filamentous fungus Phialemoniopsis curvata isolated from diesel fuel.</title>
        <authorList>
            <person name="Varaljay V.A."/>
            <person name="Lyon W.J."/>
            <person name="Crouch A.L."/>
            <person name="Drake C.E."/>
            <person name="Hollomon J.M."/>
            <person name="Nadeau L.J."/>
            <person name="Nunn H.S."/>
            <person name="Stevenson B.S."/>
            <person name="Bojanowski C.L."/>
            <person name="Crookes-Goodson W.J."/>
        </authorList>
    </citation>
    <scope>NUCLEOTIDE SEQUENCE [LARGE SCALE GENOMIC DNA]</scope>
    <source>
        <strain evidence="6 7">D216</strain>
    </source>
</reference>
<evidence type="ECO:0000256" key="1">
    <source>
        <dbReference type="ARBA" id="ARBA00022692"/>
    </source>
</evidence>
<keyword evidence="7" id="KW-1185">Reference proteome</keyword>
<evidence type="ECO:0000313" key="6">
    <source>
        <dbReference type="EMBL" id="TPX17950.1"/>
    </source>
</evidence>
<dbReference type="GO" id="GO:0005375">
    <property type="term" value="F:copper ion transmembrane transporter activity"/>
    <property type="evidence" value="ECO:0007669"/>
    <property type="project" value="UniProtKB-UniRule"/>
</dbReference>
<name>A0A507BMJ0_9PEZI</name>
<organism evidence="6 7">
    <name type="scientific">Thyridium curvatum</name>
    <dbReference type="NCBI Taxonomy" id="1093900"/>
    <lineage>
        <taxon>Eukaryota</taxon>
        <taxon>Fungi</taxon>
        <taxon>Dikarya</taxon>
        <taxon>Ascomycota</taxon>
        <taxon>Pezizomycotina</taxon>
        <taxon>Sordariomycetes</taxon>
        <taxon>Sordariomycetidae</taxon>
        <taxon>Thyridiales</taxon>
        <taxon>Thyridiaceae</taxon>
        <taxon>Thyridium</taxon>
    </lineage>
</organism>
<dbReference type="PANTHER" id="PTHR12483:SF120">
    <property type="entry name" value="HIGH-AFFINITY COPPER TRANSPORTER CTRA2"/>
    <property type="match status" value="1"/>
</dbReference>
<accession>A0A507BMJ0</accession>
<keyword evidence="4" id="KW-0813">Transport</keyword>
<dbReference type="RefSeq" id="XP_030999661.1">
    <property type="nucleotide sequence ID" value="XM_031134772.1"/>
</dbReference>
<dbReference type="InterPro" id="IPR007274">
    <property type="entry name" value="Cop_transporter"/>
</dbReference>
<comment type="subcellular location">
    <subcellularLocation>
        <location evidence="4">Membrane</location>
        <topology evidence="4">Multi-pass membrane protein</topology>
    </subcellularLocation>
</comment>
<feature type="transmembrane region" description="Helical" evidence="4">
    <location>
        <begin position="60"/>
        <end position="79"/>
    </location>
</feature>
<dbReference type="AlphaFoldDB" id="A0A507BMJ0"/>
<comment type="caution">
    <text evidence="6">The sequence shown here is derived from an EMBL/GenBank/DDBJ whole genome shotgun (WGS) entry which is preliminary data.</text>
</comment>
<evidence type="ECO:0000256" key="5">
    <source>
        <dbReference type="SAM" id="MobiDB-lite"/>
    </source>
</evidence>
<feature type="transmembrane region" description="Helical" evidence="4">
    <location>
        <begin position="153"/>
        <end position="171"/>
    </location>
</feature>
<dbReference type="PANTHER" id="PTHR12483">
    <property type="entry name" value="SOLUTE CARRIER FAMILY 31 COPPER TRANSPORTERS"/>
    <property type="match status" value="1"/>
</dbReference>
<dbReference type="OrthoDB" id="73901at2759"/>